<dbReference type="RefSeq" id="WP_038262507.1">
    <property type="nucleotide sequence ID" value="NZ_AYXY01000010.1"/>
</dbReference>
<sequence>MKFRKYQQRKAFMLDLIEKGYPGSAAVMAEKIGISRRTFFEYINDFRMEGIYIVYDKSQKTFIKK</sequence>
<comment type="caution">
    <text evidence="1">The sequence shown here is derived from an EMBL/GenBank/DDBJ whole genome shotgun (WGS) entry which is preliminary data.</text>
</comment>
<reference evidence="1 2" key="2">
    <citation type="journal article" date="2016" name="Genome Announc.">
        <title>Draft Genome Sequence of Zhouia amylolytica AD3, Isolated from Tidal Flat Sediment.</title>
        <authorList>
            <person name="Jia B."/>
            <person name="Jin H.M."/>
            <person name="Lee H.J."/>
            <person name="Jeon C.O."/>
        </authorList>
    </citation>
    <scope>NUCLEOTIDE SEQUENCE [LARGE SCALE GENOMIC DNA]</scope>
    <source>
        <strain evidence="1 2">AD3</strain>
    </source>
</reference>
<proteinExistence type="predicted"/>
<evidence type="ECO:0000313" key="1">
    <source>
        <dbReference type="EMBL" id="ETN96378.1"/>
    </source>
</evidence>
<evidence type="ECO:0000313" key="2">
    <source>
        <dbReference type="Proteomes" id="UP000018850"/>
    </source>
</evidence>
<gene>
    <name evidence="1" type="ORF">P278_07220</name>
</gene>
<evidence type="ECO:0008006" key="3">
    <source>
        <dbReference type="Google" id="ProtNLM"/>
    </source>
</evidence>
<dbReference type="Gene3D" id="1.10.10.10">
    <property type="entry name" value="Winged helix-like DNA-binding domain superfamily/Winged helix DNA-binding domain"/>
    <property type="match status" value="1"/>
</dbReference>
<name>W2UQT6_9FLAO</name>
<organism evidence="1 2">
    <name type="scientific">Zhouia amylolytica AD3</name>
    <dbReference type="NCBI Taxonomy" id="1286632"/>
    <lineage>
        <taxon>Bacteria</taxon>
        <taxon>Pseudomonadati</taxon>
        <taxon>Bacteroidota</taxon>
        <taxon>Flavobacteriia</taxon>
        <taxon>Flavobacteriales</taxon>
        <taxon>Flavobacteriaceae</taxon>
        <taxon>Zhouia</taxon>
    </lineage>
</organism>
<accession>W2UQT6</accession>
<dbReference type="InterPro" id="IPR036388">
    <property type="entry name" value="WH-like_DNA-bd_sf"/>
</dbReference>
<keyword evidence="2" id="KW-1185">Reference proteome</keyword>
<reference evidence="2" key="1">
    <citation type="submission" date="2013-11" db="EMBL/GenBank/DDBJ databases">
        <title>Draft genome sequence from a member of Zhouia, isolated tidal flat.</title>
        <authorList>
            <person name="Jin H."/>
            <person name="Jeon C.O."/>
        </authorList>
    </citation>
    <scope>NUCLEOTIDE SEQUENCE [LARGE SCALE GENOMIC DNA]</scope>
    <source>
        <strain evidence="2">AD3</strain>
    </source>
</reference>
<dbReference type="EMBL" id="AYXY01000010">
    <property type="protein sequence ID" value="ETN96378.1"/>
    <property type="molecule type" value="Genomic_DNA"/>
</dbReference>
<protein>
    <recommendedName>
        <fullName evidence="3">Helix-turn-helix type 11 domain-containing protein</fullName>
    </recommendedName>
</protein>
<dbReference type="Proteomes" id="UP000018850">
    <property type="component" value="Unassembled WGS sequence"/>
</dbReference>
<dbReference type="AlphaFoldDB" id="W2UQT6"/>